<dbReference type="SUPFAM" id="SSF48295">
    <property type="entry name" value="TrpR-like"/>
    <property type="match status" value="1"/>
</dbReference>
<feature type="domain" description="Chromosomal replication initiator DnaA C-terminal" evidence="1">
    <location>
        <begin position="31"/>
        <end position="100"/>
    </location>
</feature>
<dbReference type="Pfam" id="PF08299">
    <property type="entry name" value="Bac_DnaA_C"/>
    <property type="match status" value="1"/>
</dbReference>
<dbReference type="AlphaFoldDB" id="A0A2A4Z8H1"/>
<dbReference type="InterPro" id="IPR013159">
    <property type="entry name" value="DnaA_C"/>
</dbReference>
<organism evidence="2">
    <name type="scientific">OCS116 cluster bacterium</name>
    <dbReference type="NCBI Taxonomy" id="2030921"/>
    <lineage>
        <taxon>Bacteria</taxon>
        <taxon>Pseudomonadati</taxon>
        <taxon>Pseudomonadota</taxon>
        <taxon>Alphaproteobacteria</taxon>
        <taxon>OCS116 cluster</taxon>
    </lineage>
</organism>
<gene>
    <name evidence="2" type="ORF">COB13_01980</name>
</gene>
<dbReference type="CDD" id="cd06571">
    <property type="entry name" value="Bac_DnaA_C"/>
    <property type="match status" value="1"/>
</dbReference>
<reference key="1">
    <citation type="submission" date="2017-08" db="EMBL/GenBank/DDBJ databases">
        <title>A dynamic microbial community with high functional redundancy inhabits the cold, oxic subseafloor aquifer.</title>
        <authorList>
            <person name="Tully B.J."/>
            <person name="Wheat C.G."/>
            <person name="Glazer B.T."/>
            <person name="Huber J.A."/>
        </authorList>
    </citation>
    <scope>NUCLEOTIDE SEQUENCE [LARGE SCALE GENOMIC DNA]</scope>
</reference>
<proteinExistence type="predicted"/>
<sequence length="135" mass="15615">MEFLSSESFFKNLDYQAAAGGEDNYLQFIRVRPVILEMVSKVFKVSTRDILAKSRSQAHIAFARQVAMYLTHICCGLNLTETGRLFNRDRTTVAYACNLVEDRRDETKFDLTLELLEKTISEFALKPREEFNYAL</sequence>
<evidence type="ECO:0000259" key="1">
    <source>
        <dbReference type="SMART" id="SM00760"/>
    </source>
</evidence>
<dbReference type="GO" id="GO:0005524">
    <property type="term" value="F:ATP binding"/>
    <property type="evidence" value="ECO:0007669"/>
    <property type="project" value="InterPro"/>
</dbReference>
<dbReference type="GO" id="GO:0043565">
    <property type="term" value="F:sequence-specific DNA binding"/>
    <property type="evidence" value="ECO:0007669"/>
    <property type="project" value="InterPro"/>
</dbReference>
<dbReference type="SMART" id="SM00760">
    <property type="entry name" value="Bac_DnaA_C"/>
    <property type="match status" value="1"/>
</dbReference>
<reference evidence="2" key="2">
    <citation type="journal article" date="2018" name="ISME J.">
        <title>A dynamic microbial community with high functional redundancy inhabits the cold, oxic subseafloor aquifer.</title>
        <authorList>
            <person name="Tully B.J."/>
            <person name="Wheat C.G."/>
            <person name="Glazer B.T."/>
            <person name="Huber J.A."/>
        </authorList>
    </citation>
    <scope>NUCLEOTIDE SEQUENCE</scope>
    <source>
        <strain evidence="2">NORP83</strain>
    </source>
</reference>
<dbReference type="InterPro" id="IPR010921">
    <property type="entry name" value="Trp_repressor/repl_initiator"/>
</dbReference>
<dbReference type="GO" id="GO:0006270">
    <property type="term" value="P:DNA replication initiation"/>
    <property type="evidence" value="ECO:0007669"/>
    <property type="project" value="InterPro"/>
</dbReference>
<accession>A0A2A4Z8H1</accession>
<dbReference type="GO" id="GO:0006275">
    <property type="term" value="P:regulation of DNA replication"/>
    <property type="evidence" value="ECO:0007669"/>
    <property type="project" value="InterPro"/>
</dbReference>
<dbReference type="EMBL" id="NVUS01000002">
    <property type="protein sequence ID" value="PCJ03419.1"/>
    <property type="molecule type" value="Genomic_DNA"/>
</dbReference>
<evidence type="ECO:0000313" key="2">
    <source>
        <dbReference type="EMBL" id="PCJ03419.1"/>
    </source>
</evidence>
<comment type="caution">
    <text evidence="2">The sequence shown here is derived from an EMBL/GenBank/DDBJ whole genome shotgun (WGS) entry which is preliminary data.</text>
</comment>
<name>A0A2A4Z8H1_9PROT</name>
<protein>
    <submittedName>
        <fullName evidence="2">Chromosomal replication initiator DnaA</fullName>
    </submittedName>
</protein>
<dbReference type="Gene3D" id="1.10.1750.10">
    <property type="match status" value="1"/>
</dbReference>